<dbReference type="InterPro" id="IPR011650">
    <property type="entry name" value="Peptidase_M20_dimer"/>
</dbReference>
<dbReference type="GO" id="GO:0070573">
    <property type="term" value="F:metallodipeptidase activity"/>
    <property type="evidence" value="ECO:0007669"/>
    <property type="project" value="TreeGrafter"/>
</dbReference>
<reference evidence="2" key="1">
    <citation type="submission" date="2020-10" db="EMBL/GenBank/DDBJ databases">
        <authorList>
            <person name="Gilroy R."/>
        </authorList>
    </citation>
    <scope>NUCLEOTIDE SEQUENCE</scope>
    <source>
        <strain evidence="2">ChiHjej10B9-9673</strain>
    </source>
</reference>
<feature type="domain" description="Peptidase M20 dimerisation" evidence="1">
    <location>
        <begin position="204"/>
        <end position="286"/>
    </location>
</feature>
<organism evidence="2 3">
    <name type="scientific">Candidatus Scatomorpha merdipullorum</name>
    <dbReference type="NCBI Taxonomy" id="2840927"/>
    <lineage>
        <taxon>Bacteria</taxon>
        <taxon>Bacillati</taxon>
        <taxon>Bacillota</taxon>
        <taxon>Clostridia</taxon>
        <taxon>Eubacteriales</taxon>
        <taxon>Candidatus Scatomorpha</taxon>
    </lineage>
</organism>
<dbReference type="GO" id="GO:0005829">
    <property type="term" value="C:cytosol"/>
    <property type="evidence" value="ECO:0007669"/>
    <property type="project" value="TreeGrafter"/>
</dbReference>
<dbReference type="FunFam" id="3.40.630.10:FF:000018">
    <property type="entry name" value="Aminoacyl-histidine dipeptidase PepD"/>
    <property type="match status" value="1"/>
</dbReference>
<dbReference type="Proteomes" id="UP000824001">
    <property type="component" value="Unassembled WGS sequence"/>
</dbReference>
<keyword evidence="2" id="KW-0645">Protease</keyword>
<evidence type="ECO:0000259" key="1">
    <source>
        <dbReference type="Pfam" id="PF07687"/>
    </source>
</evidence>
<dbReference type="GO" id="GO:0006508">
    <property type="term" value="P:proteolysis"/>
    <property type="evidence" value="ECO:0007669"/>
    <property type="project" value="InterPro"/>
</dbReference>
<dbReference type="SUPFAM" id="SSF53187">
    <property type="entry name" value="Zn-dependent exopeptidases"/>
    <property type="match status" value="1"/>
</dbReference>
<dbReference type="NCBIfam" id="TIGR01893">
    <property type="entry name" value="aa-his-dipept"/>
    <property type="match status" value="1"/>
</dbReference>
<comment type="caution">
    <text evidence="2">The sequence shown here is derived from an EMBL/GenBank/DDBJ whole genome shotgun (WGS) entry which is preliminary data.</text>
</comment>
<keyword evidence="2" id="KW-0378">Hydrolase</keyword>
<dbReference type="InterPro" id="IPR002933">
    <property type="entry name" value="Peptidase_M20"/>
</dbReference>
<dbReference type="Pfam" id="PF01546">
    <property type="entry name" value="Peptidase_M20"/>
    <property type="match status" value="1"/>
</dbReference>
<reference evidence="2" key="2">
    <citation type="journal article" date="2021" name="PeerJ">
        <title>Extensive microbial diversity within the chicken gut microbiome revealed by metagenomics and culture.</title>
        <authorList>
            <person name="Gilroy R."/>
            <person name="Ravi A."/>
            <person name="Getino M."/>
            <person name="Pursley I."/>
            <person name="Horton D.L."/>
            <person name="Alikhan N.F."/>
            <person name="Baker D."/>
            <person name="Gharbi K."/>
            <person name="Hall N."/>
            <person name="Watson M."/>
            <person name="Adriaenssens E.M."/>
            <person name="Foster-Nyarko E."/>
            <person name="Jarju S."/>
            <person name="Secka A."/>
            <person name="Antonio M."/>
            <person name="Oren A."/>
            <person name="Chaudhuri R.R."/>
            <person name="La Ragione R."/>
            <person name="Hildebrand F."/>
            <person name="Pallen M.J."/>
        </authorList>
    </citation>
    <scope>NUCLEOTIDE SEQUENCE</scope>
    <source>
        <strain evidence="2">ChiHjej10B9-9673</strain>
    </source>
</reference>
<keyword evidence="2" id="KW-0224">Dipeptidase</keyword>
<dbReference type="EC" id="3.4.13.20" evidence="2"/>
<gene>
    <name evidence="2" type="primary">pepD</name>
    <name evidence="2" type="ORF">IAC18_04995</name>
</gene>
<dbReference type="Pfam" id="PF07687">
    <property type="entry name" value="M20_dimer"/>
    <property type="match status" value="1"/>
</dbReference>
<dbReference type="EMBL" id="DVJK01000137">
    <property type="protein sequence ID" value="HIS66902.1"/>
    <property type="molecule type" value="Genomic_DNA"/>
</dbReference>
<protein>
    <submittedName>
        <fullName evidence="2">Beta-Ala-His dipeptidase</fullName>
        <ecNumber evidence="2">3.4.13.20</ecNumber>
    </submittedName>
</protein>
<name>A0A9D1FD41_9FIRM</name>
<dbReference type="InterPro" id="IPR001160">
    <property type="entry name" value="Peptidase_M20C"/>
</dbReference>
<dbReference type="PRINTS" id="PR00934">
    <property type="entry name" value="XHISDIPTASE"/>
</dbReference>
<dbReference type="PIRSF" id="PIRSF016599">
    <property type="entry name" value="Xaa-His_dipept"/>
    <property type="match status" value="1"/>
</dbReference>
<dbReference type="Gene3D" id="3.40.630.10">
    <property type="entry name" value="Zn peptidases"/>
    <property type="match status" value="2"/>
</dbReference>
<evidence type="ECO:0000313" key="2">
    <source>
        <dbReference type="EMBL" id="HIS66902.1"/>
    </source>
</evidence>
<dbReference type="PANTHER" id="PTHR43501:SF1">
    <property type="entry name" value="CYTOSOL NON-SPECIFIC DIPEPTIDASE"/>
    <property type="match status" value="1"/>
</dbReference>
<proteinExistence type="predicted"/>
<evidence type="ECO:0000313" key="3">
    <source>
        <dbReference type="Proteomes" id="UP000824001"/>
    </source>
</evidence>
<sequence length="484" mass="51587">MSEMKLCEAVLGEFLPMTEIPRPSHHEERISKYLFDWAVSRGLHAERDELGEVIIDKPASPGCENVPRLIMQAHMDMVCVAAEGVKFDPLTDGVKAVREGDTLRAEGTSLGADNGIGVAMALCMLKDPDLKHGPLRAVFTVNEEDGMASIGLAPEYLEGGYLINLDWETLGSLCNSCAGGDYFNFYRDCGWESTPKRSVAIELSLSGFLGGHSGVGINLGHANALVSAATALEYLRQNGVSFRLAAFEGGQAKNAIPASARAVITLTVADAQRAMELLDAFKAEFAGAFRDIEPGGIFTASLAGAPERVLSEECGYGLVGLMSAVPNDVFTMSPFVDGLVESSANLGVISIGEERAGFTLFARSSSSYRAEQTGIICKALARAFGFELECEGHVPGWAVNPNSVLTRIACEQYKLLTGKDMVVEPVHAGVECGAFAEKNAQLDMISIGPTLADVHTPNESCDLRSVEITTELLRRIIEAAAGAN</sequence>
<dbReference type="AlphaFoldDB" id="A0A9D1FD41"/>
<dbReference type="PANTHER" id="PTHR43501">
    <property type="entry name" value="CYTOSOL NON-SPECIFIC DIPEPTIDASE"/>
    <property type="match status" value="1"/>
</dbReference>
<accession>A0A9D1FD41</accession>